<gene>
    <name evidence="2" type="ORF">V8J38_16930</name>
</gene>
<dbReference type="Proteomes" id="UP001363460">
    <property type="component" value="Plasmid unnamed"/>
</dbReference>
<keyword evidence="2" id="KW-0614">Plasmid</keyword>
<accession>A0ABZ2IG22</accession>
<organism evidence="2 3">
    <name type="scientific">Brevundimonas olei</name>
    <dbReference type="NCBI Taxonomy" id="657642"/>
    <lineage>
        <taxon>Bacteria</taxon>
        <taxon>Pseudomonadati</taxon>
        <taxon>Pseudomonadota</taxon>
        <taxon>Alphaproteobacteria</taxon>
        <taxon>Caulobacterales</taxon>
        <taxon>Caulobacteraceae</taxon>
        <taxon>Brevundimonas</taxon>
    </lineage>
</organism>
<name>A0ABZ2IG22_9CAUL</name>
<dbReference type="InterPro" id="IPR006640">
    <property type="entry name" value="SprT-like_domain"/>
</dbReference>
<geneLocation type="plasmid" evidence="2 3">
    <name>unnamed</name>
</geneLocation>
<evidence type="ECO:0000313" key="3">
    <source>
        <dbReference type="Proteomes" id="UP001363460"/>
    </source>
</evidence>
<feature type="domain" description="SprT-like" evidence="1">
    <location>
        <begin position="16"/>
        <end position="120"/>
    </location>
</feature>
<dbReference type="RefSeq" id="WP_338578688.1">
    <property type="nucleotide sequence ID" value="NZ_CP146370.1"/>
</dbReference>
<protein>
    <submittedName>
        <fullName evidence="2">SprT-like domain-containing protein</fullName>
    </submittedName>
</protein>
<reference evidence="2 3" key="1">
    <citation type="submission" date="2024-02" db="EMBL/GenBank/DDBJ databases">
        <title>Distribution and functional of Brevundimonas-related endobacteria within Verticillium dahliae.</title>
        <authorList>
            <person name="Zeng H."/>
        </authorList>
    </citation>
    <scope>NUCLEOTIDE SEQUENCE [LARGE SCALE GENOMIC DNA]</scope>
    <source>
        <strain evidence="2 3">TRM 44200</strain>
        <plasmid evidence="2 3">unnamed</plasmid>
    </source>
</reference>
<keyword evidence="3" id="KW-1185">Reference proteome</keyword>
<dbReference type="EMBL" id="CP146370">
    <property type="protein sequence ID" value="WWT56535.1"/>
    <property type="molecule type" value="Genomic_DNA"/>
</dbReference>
<dbReference type="Pfam" id="PF10263">
    <property type="entry name" value="SprT-like"/>
    <property type="match status" value="1"/>
</dbReference>
<evidence type="ECO:0000259" key="1">
    <source>
        <dbReference type="Pfam" id="PF10263"/>
    </source>
</evidence>
<sequence>MPDAATSPTRTTYAELQHVFDVLNRELFDGQLPACLMTLQREKSTLGYFSFNRFVSSDGGGEFTDEIALNPTYFARIGLREIVQTVAHEMVHLWQAHYGEPGRGRYHNKEWAAKMEEIGLMPSHTGEPGGRKVGQKMSDYPIDGGRFLAVFDQLATDAFRISWYDRYIAIAGQLGGVVVAELNTPGVLVMPSGAETAPKKPTRVKYQCAGTGAAVWGKPGLSLVCGETGQPYEPVSGYAPRSPLA</sequence>
<proteinExistence type="predicted"/>
<evidence type="ECO:0000313" key="2">
    <source>
        <dbReference type="EMBL" id="WWT56535.1"/>
    </source>
</evidence>